<feature type="compositionally biased region" description="Low complexity" evidence="3">
    <location>
        <begin position="883"/>
        <end position="905"/>
    </location>
</feature>
<evidence type="ECO:0000256" key="3">
    <source>
        <dbReference type="SAM" id="MobiDB-lite"/>
    </source>
</evidence>
<dbReference type="RefSeq" id="XP_037165540.1">
    <property type="nucleotide sequence ID" value="XM_037307731.1"/>
</dbReference>
<dbReference type="AlphaFoldDB" id="A0A8H6FWN8"/>
<dbReference type="Proteomes" id="UP000578531">
    <property type="component" value="Unassembled WGS sequence"/>
</dbReference>
<feature type="compositionally biased region" description="Basic and acidic residues" evidence="3">
    <location>
        <begin position="1048"/>
        <end position="1062"/>
    </location>
</feature>
<sequence length="1062" mass="115060">MADEEREARAAALASQALELVASGRDEDGSRALQEAASLAPSNPHVKAAFDKIRSDDLQHRLQKLCSEFILEHDESAGKEALSYLNRSAEVPGDVAKACLELVVRTEIFKDGEVQDGIVAGLLREAPAAKIALAKKLHDDTTMVAFEKIFRLGDGSSNGMTDVVLDPAAWSTESVREECEKDVFQLYLAKLIQVGDEENFRALKGIARLLAADTERLRTLIDEETFDVVLSSLDNRNTVEVRSQATLVTAKYLEASGDNGRKTLTQFVSSRLTRQRNEDLVQAFSAAAGVFPVASSPASTLFLTEGFVQTLVPLLKKKAKSEKVELAALDMLSAACIDSACREAIKKHCTTWLQHILATGKDERPGLAAVILAKIQGPSSQGTDSKVQMAAEEKSVADDLVPRLKSMMVEDPLDSNQSSIEGLAYASVQPKIKEELARDDEFLKKLLRNLRHSPPGSPTSFGGLALIDNLTRYLPNLSEEQRRMAQLKAYANASKNAPQADPLDEDAAVTERCKAIVNAGAISVLVGMRKNLSPNSMNIVIRILLSLSRTSSLRGIIAQQGGVRLLLQGYTLIIGSSDSDMEVRRTAAHALARILISIDPSLVFPSSGSMPLTSVIRPILSLLREDSGPMTQGPRDLLPTFEALIALANLATVPSSGAAESIIRQAYPTIEDLLLSNNTLVQRAATQLVCNLANCHLGVELFADESPAAARRMHILLAMADVEDVATRCAAAGALAVVTEFEGAVKAILARNRAMEIILALADDESGDRGIVHRACVCVMNAVCQESDTGKKAKNKVKELAGVETLNDLMIDYKDDDPITQCTQQFWTVHPIFVIVWENADGALWHVHHGPGELPDIDWSQEQSDFQLHSSPTPDPAAPAPQVPYYSPTPSTPSSSHPPASTPSHSPTPDPPASTPSHSPTPDPPASTPQVPDHSPHMTFVTPRGFRILTADVKDRDISCHRTPQIDKSPVFIVQTAEKSLDAVSQLRTNYAEKPDTFLEITATARNRRDRTLNGKKCIVVINIFVMDRLTATDLKASANTPISAEGRPPRHVPEDIQRALS</sequence>
<dbReference type="InterPro" id="IPR011989">
    <property type="entry name" value="ARM-like"/>
</dbReference>
<evidence type="ECO:0000256" key="2">
    <source>
        <dbReference type="ARBA" id="ARBA00022490"/>
    </source>
</evidence>
<protein>
    <recommendedName>
        <fullName evidence="4">UNC-45/Cro1/She4 central domain-containing protein</fullName>
    </recommendedName>
</protein>
<dbReference type="PANTHER" id="PTHR45994">
    <property type="entry name" value="FI21225P1"/>
    <property type="match status" value="1"/>
</dbReference>
<feature type="region of interest" description="Disordered" evidence="3">
    <location>
        <begin position="864"/>
        <end position="940"/>
    </location>
</feature>
<evidence type="ECO:0000256" key="1">
    <source>
        <dbReference type="ARBA" id="ARBA00004496"/>
    </source>
</evidence>
<feature type="domain" description="UNC-45/Cro1/She4 central" evidence="4">
    <location>
        <begin position="225"/>
        <end position="375"/>
    </location>
</feature>
<name>A0A8H6FWN8_9LECA</name>
<feature type="compositionally biased region" description="Pro residues" evidence="3">
    <location>
        <begin position="873"/>
        <end position="882"/>
    </location>
</feature>
<dbReference type="GO" id="GO:0051879">
    <property type="term" value="F:Hsp90 protein binding"/>
    <property type="evidence" value="ECO:0007669"/>
    <property type="project" value="TreeGrafter"/>
</dbReference>
<evidence type="ECO:0000313" key="5">
    <source>
        <dbReference type="EMBL" id="KAF6236188.1"/>
    </source>
</evidence>
<dbReference type="GO" id="GO:0005737">
    <property type="term" value="C:cytoplasm"/>
    <property type="evidence" value="ECO:0007669"/>
    <property type="project" value="UniProtKB-SubCell"/>
</dbReference>
<gene>
    <name evidence="5" type="ORF">HO173_005817</name>
</gene>
<evidence type="ECO:0000313" key="6">
    <source>
        <dbReference type="Proteomes" id="UP000578531"/>
    </source>
</evidence>
<comment type="caution">
    <text evidence="5">The sequence shown here is derived from an EMBL/GenBank/DDBJ whole genome shotgun (WGS) entry which is preliminary data.</text>
</comment>
<feature type="region of interest" description="Disordered" evidence="3">
    <location>
        <begin position="1041"/>
        <end position="1062"/>
    </location>
</feature>
<dbReference type="Pfam" id="PF11701">
    <property type="entry name" value="UNC45-central"/>
    <property type="match status" value="1"/>
</dbReference>
<accession>A0A8H6FWN8</accession>
<dbReference type="EMBL" id="JACCJC010000021">
    <property type="protein sequence ID" value="KAF6236188.1"/>
    <property type="molecule type" value="Genomic_DNA"/>
</dbReference>
<proteinExistence type="predicted"/>
<organism evidence="5 6">
    <name type="scientific">Letharia columbiana</name>
    <dbReference type="NCBI Taxonomy" id="112416"/>
    <lineage>
        <taxon>Eukaryota</taxon>
        <taxon>Fungi</taxon>
        <taxon>Dikarya</taxon>
        <taxon>Ascomycota</taxon>
        <taxon>Pezizomycotina</taxon>
        <taxon>Lecanoromycetes</taxon>
        <taxon>OSLEUM clade</taxon>
        <taxon>Lecanoromycetidae</taxon>
        <taxon>Lecanorales</taxon>
        <taxon>Lecanorineae</taxon>
        <taxon>Parmeliaceae</taxon>
        <taxon>Letharia</taxon>
    </lineage>
</organism>
<dbReference type="SUPFAM" id="SSF48371">
    <property type="entry name" value="ARM repeat"/>
    <property type="match status" value="2"/>
</dbReference>
<dbReference type="Gene3D" id="1.25.10.100">
    <property type="match status" value="1"/>
</dbReference>
<dbReference type="InterPro" id="IPR016024">
    <property type="entry name" value="ARM-type_fold"/>
</dbReference>
<keyword evidence="2" id="KW-0963">Cytoplasm</keyword>
<dbReference type="PANTHER" id="PTHR45994:SF1">
    <property type="entry name" value="FI21225P1"/>
    <property type="match status" value="1"/>
</dbReference>
<keyword evidence="6" id="KW-1185">Reference proteome</keyword>
<dbReference type="OrthoDB" id="5574718at2759"/>
<dbReference type="GeneID" id="59287479"/>
<feature type="compositionally biased region" description="Pro residues" evidence="3">
    <location>
        <begin position="906"/>
        <end position="927"/>
    </location>
</feature>
<dbReference type="Gene3D" id="1.25.10.10">
    <property type="entry name" value="Leucine-rich Repeat Variant"/>
    <property type="match status" value="1"/>
</dbReference>
<dbReference type="InterPro" id="IPR024660">
    <property type="entry name" value="UCS_central_dom"/>
</dbReference>
<evidence type="ECO:0000259" key="4">
    <source>
        <dbReference type="Pfam" id="PF11701"/>
    </source>
</evidence>
<reference evidence="5 6" key="1">
    <citation type="journal article" date="2020" name="Genomics">
        <title>Complete, high-quality genomes from long-read metagenomic sequencing of two wolf lichen thalli reveals enigmatic genome architecture.</title>
        <authorList>
            <person name="McKenzie S.K."/>
            <person name="Walston R.F."/>
            <person name="Allen J.L."/>
        </authorList>
    </citation>
    <scope>NUCLEOTIDE SEQUENCE [LARGE SCALE GENOMIC DNA]</scope>
    <source>
        <strain evidence="5">WasteWater2</strain>
    </source>
</reference>
<comment type="subcellular location">
    <subcellularLocation>
        <location evidence="1">Cytoplasm</location>
    </subcellularLocation>
</comment>